<accession>A0A0N4XXY1</accession>
<feature type="region of interest" description="Disordered" evidence="5">
    <location>
        <begin position="1"/>
        <end position="35"/>
    </location>
</feature>
<evidence type="ECO:0000259" key="7">
    <source>
        <dbReference type="PROSITE" id="PS51469"/>
    </source>
</evidence>
<dbReference type="Pfam" id="PF07738">
    <property type="entry name" value="Sad1_UNC"/>
    <property type="match status" value="1"/>
</dbReference>
<dbReference type="PANTHER" id="PTHR12911:SF8">
    <property type="entry name" value="KLAROID PROTEIN-RELATED"/>
    <property type="match status" value="1"/>
</dbReference>
<keyword evidence="2 6" id="KW-0812">Transmembrane</keyword>
<dbReference type="PANTHER" id="PTHR12911">
    <property type="entry name" value="SAD1/UNC-84-LIKE PROTEIN-RELATED"/>
    <property type="match status" value="1"/>
</dbReference>
<evidence type="ECO:0000256" key="5">
    <source>
        <dbReference type="SAM" id="MobiDB-lite"/>
    </source>
</evidence>
<evidence type="ECO:0000256" key="2">
    <source>
        <dbReference type="ARBA" id="ARBA00022692"/>
    </source>
</evidence>
<dbReference type="AlphaFoldDB" id="A0A0N4XXY1"/>
<reference evidence="10" key="1">
    <citation type="submission" date="2016-04" db="UniProtKB">
        <authorList>
            <consortium name="WormBaseParasite"/>
        </authorList>
    </citation>
    <scope>IDENTIFICATION</scope>
</reference>
<gene>
    <name evidence="8" type="ORF">NBR_LOCUS7897</name>
</gene>
<evidence type="ECO:0000256" key="6">
    <source>
        <dbReference type="SAM" id="Phobius"/>
    </source>
</evidence>
<evidence type="ECO:0000313" key="8">
    <source>
        <dbReference type="EMBL" id="VDL71486.1"/>
    </source>
</evidence>
<evidence type="ECO:0000256" key="1">
    <source>
        <dbReference type="ARBA" id="ARBA00004370"/>
    </source>
</evidence>
<dbReference type="GO" id="GO:0043495">
    <property type="term" value="F:protein-membrane adaptor activity"/>
    <property type="evidence" value="ECO:0007669"/>
    <property type="project" value="TreeGrafter"/>
</dbReference>
<evidence type="ECO:0000313" key="9">
    <source>
        <dbReference type="Proteomes" id="UP000271162"/>
    </source>
</evidence>
<dbReference type="FunFam" id="2.60.120.260:FF:000199">
    <property type="entry name" value="CRE-UNC-84 protein"/>
    <property type="match status" value="1"/>
</dbReference>
<protein>
    <submittedName>
        <fullName evidence="10">Nuclear migration and anchoring protein unc-84 (inferred by orthology to a C. elegans protein)</fullName>
    </submittedName>
</protein>
<sequence length="950" mass="107181">MPSATHSSLEDMYRRRPSFDRPPIRAIDSPRLTEEEADQLTSPFLSYSTKYTYAFSQSYNPDRPPAWEVPNMINNNTLEIASPAYTYNFSAPSMMRKTWQTTKRAVWMLVYAVYVLLHFVTVRPAKAVAVLLYDIVDWIVSSAYRVGGAISGAFYNRREQKINYAYSRNSTTRVLSSILWKLLYFLRSFATVPAGWIANSARKFYLALARKRHSLLLKKSRQVTRDVAMRRMNEEEQYNGRPGANGRRLYEEEFDSDFVDDEELYQQRVQNDYGADHRRPAASSSYRLRTRRIAFSDTDTDDDTPKSRKNVRFDVSASNSGRGSTAQPVKVSKAYHIAACLGHAASSLVYYSQVMLCYLLTPVRKVATAVSNTWSGVGYDRAPSSNEMSPMALRSGTRYGAKYAEMNSNVASRGRISPVGSVLSPALASLKSWSTYILYAPCRAFLFIAFAFVDLFRWVYSRRGRFLWLLLPLLLLLLLLLLPQGTDKRLVILGHDVSELKDHVTNYASSILDSDGVYAKSLNSIYDEYWRTGKDSSYSLMTRVTSAFSNGYLFVATLLKTAADFVVNAVNDVTVHILDFFATTGHRTYARLPSVSSWKSSAASVITSTEKQLNYGLTSLTDLGNTILVGLRSWCTLIWNGLAAIVLSVVGAFQRVPVAVIEQQPTIVKVDPKTTTTPSIEPVVNMKPEVIYVPSPTPAIDESKLIDKITAIVRAKMDQDLKQKLEVELKALTASYEQKISTLKSEKQRVDVDYSHLEALIRAAIFEYDSDKTAMFDFALESAGASIISTRCSENYNTYSRLEKIWDIPLWYSSYGPRTVIQRNSKTLFPGECWSFKGPVGYITISLSHAINVTSISYEHIGAHQTPNGERPSAPKNFKIWAYKSEADMATRVLLGEFVYDIKSTPLQFFTQPDYPVKIIEMEVTSNYGAEYTSLYRLRVHGALYRSGQQ</sequence>
<dbReference type="Proteomes" id="UP000271162">
    <property type="component" value="Unassembled WGS sequence"/>
</dbReference>
<keyword evidence="4 6" id="KW-0472">Membrane</keyword>
<dbReference type="PROSITE" id="PS51469">
    <property type="entry name" value="SUN"/>
    <property type="match status" value="1"/>
</dbReference>
<keyword evidence="3 6" id="KW-1133">Transmembrane helix</keyword>
<feature type="transmembrane region" description="Helical" evidence="6">
    <location>
        <begin position="178"/>
        <end position="198"/>
    </location>
</feature>
<dbReference type="OMA" id="RPPAWEV"/>
<feature type="region of interest" description="Disordered" evidence="5">
    <location>
        <begin position="297"/>
        <end position="327"/>
    </location>
</feature>
<dbReference type="WBParaSite" id="NBR_0000789601-mRNA-1">
    <property type="protein sequence ID" value="NBR_0000789601-mRNA-1"/>
    <property type="gene ID" value="NBR_0000789601"/>
</dbReference>
<feature type="domain" description="SUN" evidence="7">
    <location>
        <begin position="784"/>
        <end position="945"/>
    </location>
</feature>
<dbReference type="Gene3D" id="2.60.120.260">
    <property type="entry name" value="Galactose-binding domain-like"/>
    <property type="match status" value="1"/>
</dbReference>
<dbReference type="EMBL" id="UYSL01019938">
    <property type="protein sequence ID" value="VDL71486.1"/>
    <property type="molecule type" value="Genomic_DNA"/>
</dbReference>
<feature type="transmembrane region" description="Helical" evidence="6">
    <location>
        <begin position="466"/>
        <end position="483"/>
    </location>
</feature>
<dbReference type="STRING" id="27835.A0A0N4XXY1"/>
<proteinExistence type="predicted"/>
<feature type="transmembrane region" description="Helical" evidence="6">
    <location>
        <begin position="436"/>
        <end position="459"/>
    </location>
</feature>
<keyword evidence="9" id="KW-1185">Reference proteome</keyword>
<dbReference type="GO" id="GO:0034993">
    <property type="term" value="C:meiotic nuclear membrane microtubule tethering complex"/>
    <property type="evidence" value="ECO:0007669"/>
    <property type="project" value="TreeGrafter"/>
</dbReference>
<feature type="transmembrane region" description="Helical" evidence="6">
    <location>
        <begin position="105"/>
        <end position="123"/>
    </location>
</feature>
<comment type="subcellular location">
    <subcellularLocation>
        <location evidence="1">Membrane</location>
    </subcellularLocation>
</comment>
<evidence type="ECO:0000313" key="10">
    <source>
        <dbReference type="WBParaSite" id="NBR_0000789601-mRNA-1"/>
    </source>
</evidence>
<dbReference type="InterPro" id="IPR012919">
    <property type="entry name" value="SUN_dom"/>
</dbReference>
<reference evidence="8 9" key="2">
    <citation type="submission" date="2018-11" db="EMBL/GenBank/DDBJ databases">
        <authorList>
            <consortium name="Pathogen Informatics"/>
        </authorList>
    </citation>
    <scope>NUCLEOTIDE SEQUENCE [LARGE SCALE GENOMIC DNA]</scope>
</reference>
<dbReference type="InterPro" id="IPR045119">
    <property type="entry name" value="SUN1-5"/>
</dbReference>
<organism evidence="10">
    <name type="scientific">Nippostrongylus brasiliensis</name>
    <name type="common">Rat hookworm</name>
    <dbReference type="NCBI Taxonomy" id="27835"/>
    <lineage>
        <taxon>Eukaryota</taxon>
        <taxon>Metazoa</taxon>
        <taxon>Ecdysozoa</taxon>
        <taxon>Nematoda</taxon>
        <taxon>Chromadorea</taxon>
        <taxon>Rhabditida</taxon>
        <taxon>Rhabditina</taxon>
        <taxon>Rhabditomorpha</taxon>
        <taxon>Strongyloidea</taxon>
        <taxon>Heligmosomidae</taxon>
        <taxon>Nippostrongylus</taxon>
    </lineage>
</organism>
<feature type="transmembrane region" description="Helical" evidence="6">
    <location>
        <begin position="135"/>
        <end position="157"/>
    </location>
</feature>
<feature type="compositionally biased region" description="Polar residues" evidence="5">
    <location>
        <begin position="316"/>
        <end position="327"/>
    </location>
</feature>
<evidence type="ECO:0000256" key="4">
    <source>
        <dbReference type="ARBA" id="ARBA00023136"/>
    </source>
</evidence>
<name>A0A0N4XXY1_NIPBR</name>
<evidence type="ECO:0000256" key="3">
    <source>
        <dbReference type="ARBA" id="ARBA00022989"/>
    </source>
</evidence>
<feature type="compositionally biased region" description="Basic and acidic residues" evidence="5">
    <location>
        <begin position="8"/>
        <end position="23"/>
    </location>
</feature>